<accession>A0AAV5G026</accession>
<evidence type="ECO:0000256" key="1">
    <source>
        <dbReference type="SAM" id="MobiDB-lite"/>
    </source>
</evidence>
<protein>
    <recommendedName>
        <fullName evidence="2">NB-ARC domain-containing protein</fullName>
    </recommendedName>
</protein>
<evidence type="ECO:0000313" key="3">
    <source>
        <dbReference type="EMBL" id="GJN40090.1"/>
    </source>
</evidence>
<proteinExistence type="predicted"/>
<dbReference type="PANTHER" id="PTHR19338">
    <property type="entry name" value="TRANSLOCASE OF INNER MITOCHONDRIAL MEMBRANE 13 HOMOLOG"/>
    <property type="match status" value="1"/>
</dbReference>
<dbReference type="AlphaFoldDB" id="A0AAV5G026"/>
<organism evidence="3 4">
    <name type="scientific">Eleusine coracana subsp. coracana</name>
    <dbReference type="NCBI Taxonomy" id="191504"/>
    <lineage>
        <taxon>Eukaryota</taxon>
        <taxon>Viridiplantae</taxon>
        <taxon>Streptophyta</taxon>
        <taxon>Embryophyta</taxon>
        <taxon>Tracheophyta</taxon>
        <taxon>Spermatophyta</taxon>
        <taxon>Magnoliopsida</taxon>
        <taxon>Liliopsida</taxon>
        <taxon>Poales</taxon>
        <taxon>Poaceae</taxon>
        <taxon>PACMAD clade</taxon>
        <taxon>Chloridoideae</taxon>
        <taxon>Cynodonteae</taxon>
        <taxon>Eleusininae</taxon>
        <taxon>Eleusine</taxon>
    </lineage>
</organism>
<name>A0AAV5G026_ELECO</name>
<feature type="region of interest" description="Disordered" evidence="1">
    <location>
        <begin position="1"/>
        <end position="22"/>
    </location>
</feature>
<dbReference type="EMBL" id="BQKI01000103">
    <property type="protein sequence ID" value="GJN40090.1"/>
    <property type="molecule type" value="Genomic_DNA"/>
</dbReference>
<keyword evidence="4" id="KW-1185">Reference proteome</keyword>
<dbReference type="Proteomes" id="UP001054889">
    <property type="component" value="Unassembled WGS sequence"/>
</dbReference>
<dbReference type="InterPro" id="IPR002182">
    <property type="entry name" value="NB-ARC"/>
</dbReference>
<dbReference type="Pfam" id="PF00931">
    <property type="entry name" value="NB-ARC"/>
    <property type="match status" value="1"/>
</dbReference>
<dbReference type="Gene3D" id="3.40.50.300">
    <property type="entry name" value="P-loop containing nucleotide triphosphate hydrolases"/>
    <property type="match status" value="1"/>
</dbReference>
<comment type="caution">
    <text evidence="3">The sequence shown here is derived from an EMBL/GenBank/DDBJ whole genome shotgun (WGS) entry which is preliminary data.</text>
</comment>
<dbReference type="SUPFAM" id="SSF52540">
    <property type="entry name" value="P-loop containing nucleoside triphosphate hydrolases"/>
    <property type="match status" value="1"/>
</dbReference>
<dbReference type="PANTHER" id="PTHR19338:SF45">
    <property type="entry name" value="RX N-TERMINAL DOMAIN-CONTAINING PROTEIN"/>
    <property type="match status" value="1"/>
</dbReference>
<feature type="domain" description="NB-ARC" evidence="2">
    <location>
        <begin position="42"/>
        <end position="97"/>
    </location>
</feature>
<feature type="compositionally biased region" description="Basic residues" evidence="1">
    <location>
        <begin position="7"/>
        <end position="16"/>
    </location>
</feature>
<evidence type="ECO:0000259" key="2">
    <source>
        <dbReference type="Pfam" id="PF00931"/>
    </source>
</evidence>
<reference evidence="3" key="2">
    <citation type="submission" date="2021-12" db="EMBL/GenBank/DDBJ databases">
        <title>Resequencing data analysis of finger millet.</title>
        <authorList>
            <person name="Hatakeyama M."/>
            <person name="Aluri S."/>
            <person name="Balachadran M.T."/>
            <person name="Sivarajan S.R."/>
            <person name="Poveda L."/>
            <person name="Shimizu-Inatsugi R."/>
            <person name="Schlapbach R."/>
            <person name="Sreeman S.M."/>
            <person name="Shimizu K.K."/>
        </authorList>
    </citation>
    <scope>NUCLEOTIDE SEQUENCE</scope>
</reference>
<gene>
    <name evidence="3" type="primary">gb29258</name>
    <name evidence="3" type="ORF">PR202_gb29258</name>
</gene>
<dbReference type="InterPro" id="IPR027417">
    <property type="entry name" value="P-loop_NTPase"/>
</dbReference>
<reference evidence="3" key="1">
    <citation type="journal article" date="2018" name="DNA Res.">
        <title>Multiple hybrid de novo genome assembly of finger millet, an orphan allotetraploid crop.</title>
        <authorList>
            <person name="Hatakeyama M."/>
            <person name="Aluri S."/>
            <person name="Balachadran M.T."/>
            <person name="Sivarajan S.R."/>
            <person name="Patrignani A."/>
            <person name="Gruter S."/>
            <person name="Poveda L."/>
            <person name="Shimizu-Inatsugi R."/>
            <person name="Baeten J."/>
            <person name="Francoijs K.J."/>
            <person name="Nataraja K.N."/>
            <person name="Reddy Y.A.N."/>
            <person name="Phadnis S."/>
            <person name="Ravikumar R.L."/>
            <person name="Schlapbach R."/>
            <person name="Sreeman S.M."/>
            <person name="Shimizu K.K."/>
        </authorList>
    </citation>
    <scope>NUCLEOTIDE SEQUENCE</scope>
</reference>
<dbReference type="GO" id="GO:0043531">
    <property type="term" value="F:ADP binding"/>
    <property type="evidence" value="ECO:0007669"/>
    <property type="project" value="InterPro"/>
</dbReference>
<evidence type="ECO:0000313" key="4">
    <source>
        <dbReference type="Proteomes" id="UP001054889"/>
    </source>
</evidence>
<sequence length="103" mass="11523">MEEINDRRKRYKHKGRMSSSSSVDIDPRICALYNDAANLVGMEEELIKLLTEPEQQLKVISILGFGGLGKTTLAKEVYNRIGGQFSCKAFVSVSQRPDMKKAS</sequence>